<evidence type="ECO:0000259" key="7">
    <source>
        <dbReference type="PROSITE" id="PS50850"/>
    </source>
</evidence>
<evidence type="ECO:0000256" key="4">
    <source>
        <dbReference type="ARBA" id="ARBA00023136"/>
    </source>
</evidence>
<feature type="transmembrane region" description="Helical" evidence="6">
    <location>
        <begin position="186"/>
        <end position="209"/>
    </location>
</feature>
<feature type="transmembrane region" description="Helical" evidence="6">
    <location>
        <begin position="125"/>
        <end position="148"/>
    </location>
</feature>
<evidence type="ECO:0000256" key="1">
    <source>
        <dbReference type="ARBA" id="ARBA00004651"/>
    </source>
</evidence>
<evidence type="ECO:0000313" key="9">
    <source>
        <dbReference type="Proteomes" id="UP001220064"/>
    </source>
</evidence>
<evidence type="ECO:0000313" key="8">
    <source>
        <dbReference type="EMBL" id="WCZ32811.1"/>
    </source>
</evidence>
<protein>
    <submittedName>
        <fullName evidence="8">Major facilitator superfamily transporter</fullName>
    </submittedName>
</protein>
<feature type="transmembrane region" description="Helical" evidence="6">
    <location>
        <begin position="70"/>
        <end position="90"/>
    </location>
</feature>
<feature type="transmembrane region" description="Helical" evidence="6">
    <location>
        <begin position="102"/>
        <end position="119"/>
    </location>
</feature>
<dbReference type="InterPro" id="IPR052714">
    <property type="entry name" value="MFS_Exporter"/>
</dbReference>
<evidence type="ECO:0000256" key="3">
    <source>
        <dbReference type="ARBA" id="ARBA00022989"/>
    </source>
</evidence>
<comment type="subcellular location">
    <subcellularLocation>
        <location evidence="1">Cell membrane</location>
        <topology evidence="1">Multi-pass membrane protein</topology>
    </subcellularLocation>
</comment>
<keyword evidence="2 6" id="KW-0812">Transmembrane</keyword>
<dbReference type="PROSITE" id="PS50850">
    <property type="entry name" value="MFS"/>
    <property type="match status" value="1"/>
</dbReference>
<feature type="transmembrane region" description="Helical" evidence="6">
    <location>
        <begin position="160"/>
        <end position="180"/>
    </location>
</feature>
<feature type="transmembrane region" description="Helical" evidence="6">
    <location>
        <begin position="368"/>
        <end position="388"/>
    </location>
</feature>
<feature type="transmembrane region" description="Helical" evidence="6">
    <location>
        <begin position="300"/>
        <end position="319"/>
    </location>
</feature>
<dbReference type="PANTHER" id="PTHR23531">
    <property type="entry name" value="QUINOLENE RESISTANCE PROTEIN NORA"/>
    <property type="match status" value="1"/>
</dbReference>
<dbReference type="SUPFAM" id="SSF103473">
    <property type="entry name" value="MFS general substrate transporter"/>
    <property type="match status" value="1"/>
</dbReference>
<feature type="transmembrane region" description="Helical" evidence="6">
    <location>
        <begin position="37"/>
        <end position="58"/>
    </location>
</feature>
<dbReference type="InterPro" id="IPR036259">
    <property type="entry name" value="MFS_trans_sf"/>
</dbReference>
<evidence type="ECO:0000256" key="5">
    <source>
        <dbReference type="SAM" id="MobiDB-lite"/>
    </source>
</evidence>
<keyword evidence="9" id="KW-1185">Reference proteome</keyword>
<dbReference type="PANTHER" id="PTHR23531:SF1">
    <property type="entry name" value="QUINOLENE RESISTANCE PROTEIN NORA"/>
    <property type="match status" value="1"/>
</dbReference>
<name>A0ABY7U7Y4_9CORY</name>
<keyword evidence="4 6" id="KW-0472">Membrane</keyword>
<feature type="transmembrane region" description="Helical" evidence="6">
    <location>
        <begin position="394"/>
        <end position="414"/>
    </location>
</feature>
<proteinExistence type="predicted"/>
<sequence>MTRRTDDDRAAQKAQAPEGPRSTEGDEQLSLWKVPGFSAVMVAVMAAFGAWSLLLPTVPTAVIDSGGSEALAGLSTGIFMAATVCTQLVTPRLLRNPGYRPVMVGSAFMLGVPALGHLLGTDAWVVLLFSALRGIGFGALTVAEAAVVAELVPLRYLGKATGVMGIFVGLSQMVFLPVGISVSNVFGYHVTYLVAAVVGLFGAVMSLRLPAIRAERTADAPGEHIRVPMWKLVLVPALALTTLSMSYGVVSSFLPVSVRELDPHTGAQLGAFILSLVGGSTMVFRYLAGISADRLGAGKLFIPGQLMGFVGMALVAAALHFEWSVWIVLIGALLFGGGFGIIQNESLLSLFARLPRGKVSEASATWNIFYDGGTGLGSVILASLVAGYGYAGAYGAGAVIIVAGIAMTSLDLLLGRHRVAEVNNIRTRLSHLRKA</sequence>
<dbReference type="InterPro" id="IPR020846">
    <property type="entry name" value="MFS_dom"/>
</dbReference>
<feature type="transmembrane region" description="Helical" evidence="6">
    <location>
        <begin position="325"/>
        <end position="347"/>
    </location>
</feature>
<feature type="region of interest" description="Disordered" evidence="5">
    <location>
        <begin position="1"/>
        <end position="27"/>
    </location>
</feature>
<reference evidence="8 9" key="1">
    <citation type="submission" date="2020-10" db="EMBL/GenBank/DDBJ databases">
        <title>Complete genome sequence of Corynebacterium massiliense DSM 45435, type strain of Corynebacterium massiliense.</title>
        <authorList>
            <person name="Busche T."/>
            <person name="Kalinowski J."/>
            <person name="Ruckert C."/>
        </authorList>
    </citation>
    <scope>NUCLEOTIDE SEQUENCE [LARGE SCALE GENOMIC DNA]</scope>
    <source>
        <strain evidence="8 9">DSM 45435</strain>
    </source>
</reference>
<feature type="transmembrane region" description="Helical" evidence="6">
    <location>
        <begin position="269"/>
        <end position="288"/>
    </location>
</feature>
<dbReference type="InterPro" id="IPR011701">
    <property type="entry name" value="MFS"/>
</dbReference>
<accession>A0ABY7U7Y4</accession>
<feature type="compositionally biased region" description="Basic and acidic residues" evidence="5">
    <location>
        <begin position="1"/>
        <end position="11"/>
    </location>
</feature>
<dbReference type="Pfam" id="PF07690">
    <property type="entry name" value="MFS_1"/>
    <property type="match status" value="1"/>
</dbReference>
<gene>
    <name evidence="8" type="ORF">CMASS_06885</name>
</gene>
<evidence type="ECO:0000256" key="2">
    <source>
        <dbReference type="ARBA" id="ARBA00022692"/>
    </source>
</evidence>
<dbReference type="Gene3D" id="1.20.1250.20">
    <property type="entry name" value="MFS general substrate transporter like domains"/>
    <property type="match status" value="1"/>
</dbReference>
<organism evidence="8 9">
    <name type="scientific">Corynebacterium massiliense DSM 45435</name>
    <dbReference type="NCBI Taxonomy" id="1121364"/>
    <lineage>
        <taxon>Bacteria</taxon>
        <taxon>Bacillati</taxon>
        <taxon>Actinomycetota</taxon>
        <taxon>Actinomycetes</taxon>
        <taxon>Mycobacteriales</taxon>
        <taxon>Corynebacteriaceae</taxon>
        <taxon>Corynebacterium</taxon>
    </lineage>
</organism>
<evidence type="ECO:0000256" key="6">
    <source>
        <dbReference type="SAM" id="Phobius"/>
    </source>
</evidence>
<dbReference type="RefSeq" id="WP_084684318.1">
    <property type="nucleotide sequence ID" value="NZ_CP063189.1"/>
</dbReference>
<feature type="transmembrane region" description="Helical" evidence="6">
    <location>
        <begin position="230"/>
        <end position="249"/>
    </location>
</feature>
<dbReference type="Proteomes" id="UP001220064">
    <property type="component" value="Chromosome"/>
</dbReference>
<keyword evidence="3 6" id="KW-1133">Transmembrane helix</keyword>
<dbReference type="EMBL" id="CP063189">
    <property type="protein sequence ID" value="WCZ32811.1"/>
    <property type="molecule type" value="Genomic_DNA"/>
</dbReference>
<feature type="domain" description="Major facilitator superfamily (MFS) profile" evidence="7">
    <location>
        <begin position="35"/>
        <end position="421"/>
    </location>
</feature>